<accession>A0A7R9I0T9</accession>
<protein>
    <submittedName>
        <fullName evidence="1">Uncharacterized protein</fullName>
    </submittedName>
</protein>
<sequence length="464" mass="51655">MAAIQNGYNSVVSREPSSISIEMAVIALIGWRKRKTDGVDIASERGDPRGRENKRKEANNALGGTKVKLWEIIDSANNLYFKETGTARIKPVTIFFVGGAIIRVKLKTLAPLLVPIGIFSGTCVCETSRRVGPVDRQLHLLGGTLSAPNQYRTQISPSLVDTFMARVTLYNALPLKREVTLLRCCRTHRELRLGGIARKPDSCNDTLIRVQVVTLYGCAEGLNQSVLRSPLADGEARRLWNVELKEKECLELCSHLLVGQELNEKYCLELSSHALELKEKDCLELCISALVGQELNEKYCLELSSHALELKEKDCLELCISALVGQELNEKYCLELSSHALELKEKDCLELCISALVGQELNEKYCLELSSHALELKEKDCLELCISALVGQELNEKYCLELSSHALELKEKDCLELCISALVGQELTGVASGRVSRAVQTCSSWTNEVVRFLFYEKTECREAT</sequence>
<dbReference type="EMBL" id="OD565274">
    <property type="protein sequence ID" value="CAD7441293.1"/>
    <property type="molecule type" value="Genomic_DNA"/>
</dbReference>
<organism evidence="1">
    <name type="scientific">Timema bartmani</name>
    <dbReference type="NCBI Taxonomy" id="61472"/>
    <lineage>
        <taxon>Eukaryota</taxon>
        <taxon>Metazoa</taxon>
        <taxon>Ecdysozoa</taxon>
        <taxon>Arthropoda</taxon>
        <taxon>Hexapoda</taxon>
        <taxon>Insecta</taxon>
        <taxon>Pterygota</taxon>
        <taxon>Neoptera</taxon>
        <taxon>Polyneoptera</taxon>
        <taxon>Phasmatodea</taxon>
        <taxon>Timematodea</taxon>
        <taxon>Timematoidea</taxon>
        <taxon>Timematidae</taxon>
        <taxon>Timema</taxon>
    </lineage>
</organism>
<dbReference type="AlphaFoldDB" id="A0A7R9I0T9"/>
<reference evidence="1" key="1">
    <citation type="submission" date="2020-11" db="EMBL/GenBank/DDBJ databases">
        <authorList>
            <person name="Tran Van P."/>
        </authorList>
    </citation>
    <scope>NUCLEOTIDE SEQUENCE</scope>
</reference>
<gene>
    <name evidence="1" type="ORF">TBIB3V08_LOCUS3764</name>
</gene>
<proteinExistence type="predicted"/>
<name>A0A7R9I0T9_9NEOP</name>
<evidence type="ECO:0000313" key="1">
    <source>
        <dbReference type="EMBL" id="CAD7441293.1"/>
    </source>
</evidence>